<dbReference type="Gene3D" id="3.40.50.1820">
    <property type="entry name" value="alpha/beta hydrolase"/>
    <property type="match status" value="1"/>
</dbReference>
<evidence type="ECO:0000313" key="2">
    <source>
        <dbReference type="EMBL" id="MDA5093091.1"/>
    </source>
</evidence>
<comment type="caution">
    <text evidence="2">The sequence shown here is derived from an EMBL/GenBank/DDBJ whole genome shotgun (WGS) entry which is preliminary data.</text>
</comment>
<proteinExistence type="predicted"/>
<reference evidence="2 3" key="1">
    <citation type="submission" date="2023-01" db="EMBL/GenBank/DDBJ databases">
        <authorList>
            <person name="Yoon J.-W."/>
        </authorList>
    </citation>
    <scope>NUCLEOTIDE SEQUENCE [LARGE SCALE GENOMIC DNA]</scope>
    <source>
        <strain evidence="2 3">KMU-50</strain>
    </source>
</reference>
<gene>
    <name evidence="2" type="ORF">O2N63_03230</name>
</gene>
<dbReference type="GO" id="GO:0016787">
    <property type="term" value="F:hydrolase activity"/>
    <property type="evidence" value="ECO:0007669"/>
    <property type="project" value="UniProtKB-KW"/>
</dbReference>
<organism evidence="2 3">
    <name type="scientific">Aliiroseovarius salicola</name>
    <dbReference type="NCBI Taxonomy" id="3009082"/>
    <lineage>
        <taxon>Bacteria</taxon>
        <taxon>Pseudomonadati</taxon>
        <taxon>Pseudomonadota</taxon>
        <taxon>Alphaproteobacteria</taxon>
        <taxon>Rhodobacterales</taxon>
        <taxon>Paracoccaceae</taxon>
        <taxon>Aliiroseovarius</taxon>
    </lineage>
</organism>
<dbReference type="PRINTS" id="PR00111">
    <property type="entry name" value="ABHYDROLASE"/>
</dbReference>
<dbReference type="Proteomes" id="UP001528040">
    <property type="component" value="Unassembled WGS sequence"/>
</dbReference>
<dbReference type="SUPFAM" id="SSF53474">
    <property type="entry name" value="alpha/beta-Hydrolases"/>
    <property type="match status" value="1"/>
</dbReference>
<evidence type="ECO:0000313" key="3">
    <source>
        <dbReference type="Proteomes" id="UP001528040"/>
    </source>
</evidence>
<dbReference type="RefSeq" id="WP_271052693.1">
    <property type="nucleotide sequence ID" value="NZ_JAQIIO010000001.1"/>
</dbReference>
<name>A0ABT4VXV3_9RHOB</name>
<evidence type="ECO:0000259" key="1">
    <source>
        <dbReference type="Pfam" id="PF00561"/>
    </source>
</evidence>
<dbReference type="InterPro" id="IPR029058">
    <property type="entry name" value="AB_hydrolase_fold"/>
</dbReference>
<dbReference type="PANTHER" id="PTHR43433">
    <property type="entry name" value="HYDROLASE, ALPHA/BETA FOLD FAMILY PROTEIN"/>
    <property type="match status" value="1"/>
</dbReference>
<dbReference type="PANTHER" id="PTHR43433:SF5">
    <property type="entry name" value="AB HYDROLASE-1 DOMAIN-CONTAINING PROTEIN"/>
    <property type="match status" value="1"/>
</dbReference>
<accession>A0ABT4VXV3</accession>
<dbReference type="InterPro" id="IPR050471">
    <property type="entry name" value="AB_hydrolase"/>
</dbReference>
<keyword evidence="3" id="KW-1185">Reference proteome</keyword>
<sequence length="274" mass="30573">MKDLLMDDHADEFHMIRHDGIRIRYYLRKGDGNLPPLLVCNGLGQSIEVLIPLLDELGQRTLITIDMPGVGRSEMHDDIASIPDYSRFTLAVMDELGFENFDILGISWGGALAQQMIRDAPERVGHLVLAITSAGGIGSWWGTPIALSEIMFPLRYMNKTYGNFIGPWMYGGEALLSPGAFREYSKHAIAPSPEGYFTQVRAMCGWTSLPWLREIENKTLIIAGKYDGLIPITNQLLLANMIPDATLQIYSAGHLLMYTKRHEVGTLISSFLDD</sequence>
<dbReference type="InterPro" id="IPR000073">
    <property type="entry name" value="AB_hydrolase_1"/>
</dbReference>
<dbReference type="Pfam" id="PF00561">
    <property type="entry name" value="Abhydrolase_1"/>
    <property type="match status" value="1"/>
</dbReference>
<feature type="domain" description="AB hydrolase-1" evidence="1">
    <location>
        <begin position="35"/>
        <end position="259"/>
    </location>
</feature>
<protein>
    <submittedName>
        <fullName evidence="2">Alpha/beta fold hydrolase</fullName>
    </submittedName>
</protein>
<dbReference type="EMBL" id="JAQIIO010000001">
    <property type="protein sequence ID" value="MDA5093091.1"/>
    <property type="molecule type" value="Genomic_DNA"/>
</dbReference>
<keyword evidence="2" id="KW-0378">Hydrolase</keyword>